<evidence type="ECO:0000313" key="4">
    <source>
        <dbReference type="Proteomes" id="UP000236731"/>
    </source>
</evidence>
<name>A0A1H5Z4G3_9SPHI</name>
<evidence type="ECO:0008006" key="5">
    <source>
        <dbReference type="Google" id="ProtNLM"/>
    </source>
</evidence>
<evidence type="ECO:0000256" key="1">
    <source>
        <dbReference type="SAM" id="MobiDB-lite"/>
    </source>
</evidence>
<sequence>MEQKNRKDIVEHIIERMKATDELPYRAGAWENFQQRHGGTPIRRTKPYYWAASAAAILLFGALAVTFWPQQQAETSGEQLVKQDIPQTQASPNSSQELSGEQQGQITEQPSGQAEDMLQSGLADRQIAHAPTTPIYGGAEEHAWMSIQQTAPWQLQAGNAVHVSAGAGIHSSSVQRRDLQIAALQLPEEDGEAGFREIMPVNGQMAHETNGNVLASGPNGQQLRDRKFSFREKFDLGLFVSPGSTNENFNVGGGLVLAYNINKNLSVRTGLGYNRYEVSTLKDPLSNQGTEVYASKETLQKVSSHGLQANAMSNSLILPNINAVSGNVQALEVPLDVKYKFAKGFYASSGVTYAAVINQNRYTHYIENANSELLSQGLPGNTSEMRNQVKQVSKAIKTDDENVKQGALGGFVNFSLGKEVKMKKGISLSVEPFVKLPVGSFKSADMNYTNGGIRVITNF</sequence>
<feature type="region of interest" description="Disordered" evidence="1">
    <location>
        <begin position="78"/>
        <end position="118"/>
    </location>
</feature>
<evidence type="ECO:0000256" key="2">
    <source>
        <dbReference type="SAM" id="Phobius"/>
    </source>
</evidence>
<gene>
    <name evidence="3" type="ORF">SAMN05421877_106247</name>
</gene>
<feature type="compositionally biased region" description="Low complexity" evidence="1">
    <location>
        <begin position="94"/>
        <end position="105"/>
    </location>
</feature>
<dbReference type="OrthoDB" id="1419682at2"/>
<evidence type="ECO:0000313" key="3">
    <source>
        <dbReference type="EMBL" id="SEG31218.1"/>
    </source>
</evidence>
<keyword evidence="2" id="KW-1133">Transmembrane helix</keyword>
<keyword evidence="4" id="KW-1185">Reference proteome</keyword>
<dbReference type="Proteomes" id="UP000236731">
    <property type="component" value="Unassembled WGS sequence"/>
</dbReference>
<organism evidence="3 4">
    <name type="scientific">Sphingobacterium lactis</name>
    <dbReference type="NCBI Taxonomy" id="797291"/>
    <lineage>
        <taxon>Bacteria</taxon>
        <taxon>Pseudomonadati</taxon>
        <taxon>Bacteroidota</taxon>
        <taxon>Sphingobacteriia</taxon>
        <taxon>Sphingobacteriales</taxon>
        <taxon>Sphingobacteriaceae</taxon>
        <taxon>Sphingobacterium</taxon>
    </lineage>
</organism>
<keyword evidence="2" id="KW-0472">Membrane</keyword>
<accession>A0A1H5Z4G3</accession>
<protein>
    <recommendedName>
        <fullName evidence="5">Outer membrane protein beta-barrel domain-containing protein</fullName>
    </recommendedName>
</protein>
<dbReference type="AlphaFoldDB" id="A0A1H5Z4G3"/>
<feature type="transmembrane region" description="Helical" evidence="2">
    <location>
        <begin position="48"/>
        <end position="68"/>
    </location>
</feature>
<dbReference type="EMBL" id="FNUT01000006">
    <property type="protein sequence ID" value="SEG31218.1"/>
    <property type="molecule type" value="Genomic_DNA"/>
</dbReference>
<keyword evidence="2" id="KW-0812">Transmembrane</keyword>
<dbReference type="RefSeq" id="WP_103906413.1">
    <property type="nucleotide sequence ID" value="NZ_CP049246.1"/>
</dbReference>
<reference evidence="4" key="1">
    <citation type="submission" date="2016-10" db="EMBL/GenBank/DDBJ databases">
        <authorList>
            <person name="Varghese N."/>
            <person name="Submissions S."/>
        </authorList>
    </citation>
    <scope>NUCLEOTIDE SEQUENCE [LARGE SCALE GENOMIC DNA]</scope>
    <source>
        <strain evidence="4">DSM 22361</strain>
    </source>
</reference>
<proteinExistence type="predicted"/>